<keyword evidence="2" id="KW-1185">Reference proteome</keyword>
<evidence type="ECO:0000313" key="2">
    <source>
        <dbReference type="Proteomes" id="UP000784294"/>
    </source>
</evidence>
<proteinExistence type="predicted"/>
<accession>A0A3S5CQR9</accession>
<sequence length="275" mass="30725">MPFRNLIEQSVVLFCTIKSLPHLHQFKLPNTVGSAGDAQELSVPPENGTAKGYLRGSTLNRASRLLPNTIGSAGDAQELSVPPANGTAKGDLGGSTLNRASRLCVNLVNCLMVIDVEKSCLPKLGLTQLDCWKPVYSILKVVRVIAVLQCTLTTLKILFLIPVTASHTELPKPPSPFNLRMPHRYPIGHDPLRKRQRKWPTEAGNREEKWYNMIRLPVACNKTSHLAFLNCCKHYGIVLRFCNLMRECHSDIVDDILYHASVKKLQESYETESRT</sequence>
<name>A0A3S5CQR9_9PLAT</name>
<evidence type="ECO:0000313" key="1">
    <source>
        <dbReference type="EMBL" id="VEL40553.1"/>
    </source>
</evidence>
<dbReference type="EMBL" id="CAAALY010265400">
    <property type="protein sequence ID" value="VEL40553.1"/>
    <property type="molecule type" value="Genomic_DNA"/>
</dbReference>
<dbReference type="Proteomes" id="UP000784294">
    <property type="component" value="Unassembled WGS sequence"/>
</dbReference>
<dbReference type="AlphaFoldDB" id="A0A3S5CQR9"/>
<reference evidence="1" key="1">
    <citation type="submission" date="2018-11" db="EMBL/GenBank/DDBJ databases">
        <authorList>
            <consortium name="Pathogen Informatics"/>
        </authorList>
    </citation>
    <scope>NUCLEOTIDE SEQUENCE</scope>
</reference>
<protein>
    <submittedName>
        <fullName evidence="1">Uncharacterized protein</fullName>
    </submittedName>
</protein>
<gene>
    <name evidence="1" type="ORF">PXEA_LOCUS33993</name>
</gene>
<organism evidence="1 2">
    <name type="scientific">Protopolystoma xenopodis</name>
    <dbReference type="NCBI Taxonomy" id="117903"/>
    <lineage>
        <taxon>Eukaryota</taxon>
        <taxon>Metazoa</taxon>
        <taxon>Spiralia</taxon>
        <taxon>Lophotrochozoa</taxon>
        <taxon>Platyhelminthes</taxon>
        <taxon>Monogenea</taxon>
        <taxon>Polyopisthocotylea</taxon>
        <taxon>Polystomatidea</taxon>
        <taxon>Polystomatidae</taxon>
        <taxon>Protopolystoma</taxon>
    </lineage>
</organism>
<comment type="caution">
    <text evidence="1">The sequence shown here is derived from an EMBL/GenBank/DDBJ whole genome shotgun (WGS) entry which is preliminary data.</text>
</comment>